<proteinExistence type="predicted"/>
<organism evidence="1 2">
    <name type="scientific">Burkholderia pyrrocinia</name>
    <name type="common">Pseudomonas pyrrocinia</name>
    <dbReference type="NCBI Taxonomy" id="60550"/>
    <lineage>
        <taxon>Bacteria</taxon>
        <taxon>Pseudomonadati</taxon>
        <taxon>Pseudomonadota</taxon>
        <taxon>Betaproteobacteria</taxon>
        <taxon>Burkholderiales</taxon>
        <taxon>Burkholderiaceae</taxon>
        <taxon>Burkholderia</taxon>
        <taxon>Burkholderia cepacia complex</taxon>
    </lineage>
</organism>
<evidence type="ECO:0000313" key="2">
    <source>
        <dbReference type="Proteomes" id="UP001484179"/>
    </source>
</evidence>
<dbReference type="RefSeq" id="WP_157776316.1">
    <property type="nucleotide sequence ID" value="NZ_CP150849.1"/>
</dbReference>
<reference evidence="1 2" key="1">
    <citation type="submission" date="2024-04" db="EMBL/GenBank/DDBJ databases">
        <title>Biological Control Activity of Plant Growth Promoting Rhizobacteria Burkholderia pyrrocinia BX1 against Tobacco black shank Introduction Tobacco black shank (TBS) caused by the oomycete Phytophthora. nicotianae (P. nicotianae) has become a destructive soil.</title>
        <authorList>
            <person name="Liu X."/>
            <person name="Shu C."/>
        </authorList>
    </citation>
    <scope>NUCLEOTIDE SEQUENCE [LARGE SCALE GENOMIC DNA]</scope>
    <source>
        <strain evidence="1 2">BX1</strain>
    </source>
</reference>
<keyword evidence="2" id="KW-1185">Reference proteome</keyword>
<evidence type="ECO:0000313" key="1">
    <source>
        <dbReference type="EMBL" id="WZW55447.1"/>
    </source>
</evidence>
<dbReference type="Proteomes" id="UP001484179">
    <property type="component" value="Chromosome 1"/>
</dbReference>
<name>A0ABZ3BLQ7_BURPY</name>
<accession>A0ABZ3BLQ7</accession>
<sequence>MKNEIVTPAGANGEAGRRRRFAAAAVAVRVAGVVQRPVDATIRYTPFQSDRTSS</sequence>
<gene>
    <name evidence="1" type="ORF">WN985_07205</name>
</gene>
<dbReference type="EMBL" id="CP150849">
    <property type="protein sequence ID" value="WZW55447.1"/>
    <property type="molecule type" value="Genomic_DNA"/>
</dbReference>
<protein>
    <submittedName>
        <fullName evidence="1">Uncharacterized protein</fullName>
    </submittedName>
</protein>